<evidence type="ECO:0000256" key="4">
    <source>
        <dbReference type="ARBA" id="ARBA00022989"/>
    </source>
</evidence>
<evidence type="ECO:0000256" key="2">
    <source>
        <dbReference type="ARBA" id="ARBA00022692"/>
    </source>
</evidence>
<dbReference type="PROSITE" id="PS50963">
    <property type="entry name" value="LINK_2"/>
    <property type="match status" value="1"/>
</dbReference>
<keyword evidence="7" id="KW-0675">Receptor</keyword>
<dbReference type="Ensembl" id="ENSGMOT00000076764.1">
    <property type="protein sequence ID" value="ENSGMOP00000042418.1"/>
    <property type="gene ID" value="ENSGMOG00000034164.1"/>
</dbReference>
<evidence type="ECO:0000256" key="6">
    <source>
        <dbReference type="ARBA" id="ARBA00023157"/>
    </source>
</evidence>
<proteinExistence type="predicted"/>
<keyword evidence="8" id="KW-0325">Glycoprotein</keyword>
<evidence type="ECO:0000256" key="1">
    <source>
        <dbReference type="ARBA" id="ARBA00004167"/>
    </source>
</evidence>
<keyword evidence="4" id="KW-1133">Transmembrane helix</keyword>
<keyword evidence="6" id="KW-1015">Disulfide bond</keyword>
<dbReference type="PANTHER" id="PTHR10225">
    <property type="entry name" value="HYALURONAN RECEPTOR"/>
    <property type="match status" value="1"/>
</dbReference>
<evidence type="ECO:0000256" key="3">
    <source>
        <dbReference type="ARBA" id="ARBA00022729"/>
    </source>
</evidence>
<protein>
    <recommendedName>
        <fullName evidence="10">Link domain-containing protein</fullName>
    </recommendedName>
</protein>
<evidence type="ECO:0000256" key="5">
    <source>
        <dbReference type="ARBA" id="ARBA00023136"/>
    </source>
</evidence>
<dbReference type="NCBIfam" id="TIGR01965">
    <property type="entry name" value="VCBS_repeat"/>
    <property type="match status" value="1"/>
</dbReference>
<evidence type="ECO:0000256" key="7">
    <source>
        <dbReference type="ARBA" id="ARBA00023170"/>
    </source>
</evidence>
<dbReference type="SUPFAM" id="SSF56436">
    <property type="entry name" value="C-type lectin-like"/>
    <property type="match status" value="1"/>
</dbReference>
<dbReference type="GO" id="GO:0004888">
    <property type="term" value="F:transmembrane signaling receptor activity"/>
    <property type="evidence" value="ECO:0007669"/>
    <property type="project" value="TreeGrafter"/>
</dbReference>
<comment type="subcellular location">
    <subcellularLocation>
        <location evidence="1">Membrane</location>
        <topology evidence="1">Single-pass membrane protein</topology>
    </subcellularLocation>
</comment>
<dbReference type="GeneTree" id="ENSGT01120000276033"/>
<dbReference type="OMA" id="VESTWDY"/>
<comment type="caution">
    <text evidence="9">Lacks conserved residue(s) required for the propagation of feature annotation.</text>
</comment>
<feature type="domain" description="Link" evidence="10">
    <location>
        <begin position="28"/>
        <end position="74"/>
    </location>
</feature>
<keyword evidence="3" id="KW-0732">Signal</keyword>
<dbReference type="Pfam" id="PF00193">
    <property type="entry name" value="Xlink"/>
    <property type="match status" value="1"/>
</dbReference>
<dbReference type="GO" id="GO:0005540">
    <property type="term" value="F:hyaluronic acid binding"/>
    <property type="evidence" value="ECO:0007669"/>
    <property type="project" value="InterPro"/>
</dbReference>
<dbReference type="InterPro" id="IPR016187">
    <property type="entry name" value="CTDL_fold"/>
</dbReference>
<name>A0A8C5B8P8_GADMO</name>
<dbReference type="GO" id="GO:0007155">
    <property type="term" value="P:cell adhesion"/>
    <property type="evidence" value="ECO:0007669"/>
    <property type="project" value="InterPro"/>
</dbReference>
<dbReference type="Proteomes" id="UP000694546">
    <property type="component" value="Chromosome 9"/>
</dbReference>
<reference evidence="11" key="1">
    <citation type="submission" date="2025-08" db="UniProtKB">
        <authorList>
            <consortium name="Ensembl"/>
        </authorList>
    </citation>
    <scope>IDENTIFICATION</scope>
</reference>
<accession>A0A8C5B8P8</accession>
<dbReference type="GO" id="GO:0005886">
    <property type="term" value="C:plasma membrane"/>
    <property type="evidence" value="ECO:0007669"/>
    <property type="project" value="TreeGrafter"/>
</dbReference>
<evidence type="ECO:0000259" key="10">
    <source>
        <dbReference type="PROSITE" id="PS50963"/>
    </source>
</evidence>
<dbReference type="InterPro" id="IPR000538">
    <property type="entry name" value="Link_dom"/>
</dbReference>
<keyword evidence="12" id="KW-1185">Reference proteome</keyword>
<keyword evidence="2" id="KW-0812">Transmembrane</keyword>
<dbReference type="PANTHER" id="PTHR10225:SF5">
    <property type="entry name" value="C-TYPE LECTIN DOMAIN-CONTAINING PROTEIN"/>
    <property type="match status" value="1"/>
</dbReference>
<dbReference type="InterPro" id="IPR043210">
    <property type="entry name" value="CD44_antigen-like"/>
</dbReference>
<dbReference type="AlphaFoldDB" id="A0A8C5B8P8"/>
<reference evidence="11" key="2">
    <citation type="submission" date="2025-09" db="UniProtKB">
        <authorList>
            <consortium name="Ensembl"/>
        </authorList>
    </citation>
    <scope>IDENTIFICATION</scope>
</reference>
<dbReference type="InterPro" id="IPR010221">
    <property type="entry name" value="VCBS_dom"/>
</dbReference>
<evidence type="ECO:0000256" key="9">
    <source>
        <dbReference type="PROSITE-ProRule" id="PRU00323"/>
    </source>
</evidence>
<dbReference type="Gene3D" id="3.10.100.10">
    <property type="entry name" value="Mannose-Binding Protein A, subunit A"/>
    <property type="match status" value="1"/>
</dbReference>
<sequence length="74" mass="8297">QLYFWFIWSHGKPLVLLSTDPISARVAGVFMIPETGTYQFTAAEARDACLRLNATIATREQMVVALQSGFETCR</sequence>
<evidence type="ECO:0000313" key="12">
    <source>
        <dbReference type="Proteomes" id="UP000694546"/>
    </source>
</evidence>
<organism evidence="11 12">
    <name type="scientific">Gadus morhua</name>
    <name type="common">Atlantic cod</name>
    <dbReference type="NCBI Taxonomy" id="8049"/>
    <lineage>
        <taxon>Eukaryota</taxon>
        <taxon>Metazoa</taxon>
        <taxon>Chordata</taxon>
        <taxon>Craniata</taxon>
        <taxon>Vertebrata</taxon>
        <taxon>Euteleostomi</taxon>
        <taxon>Actinopterygii</taxon>
        <taxon>Neopterygii</taxon>
        <taxon>Teleostei</taxon>
        <taxon>Neoteleostei</taxon>
        <taxon>Acanthomorphata</taxon>
        <taxon>Zeiogadaria</taxon>
        <taxon>Gadariae</taxon>
        <taxon>Gadiformes</taxon>
        <taxon>Gadoidei</taxon>
        <taxon>Gadidae</taxon>
        <taxon>Gadus</taxon>
    </lineage>
</organism>
<evidence type="ECO:0000313" key="11">
    <source>
        <dbReference type="Ensembl" id="ENSGMOP00000042418.1"/>
    </source>
</evidence>
<keyword evidence="5" id="KW-0472">Membrane</keyword>
<dbReference type="InterPro" id="IPR016186">
    <property type="entry name" value="C-type_lectin-like/link_sf"/>
</dbReference>
<evidence type="ECO:0000256" key="8">
    <source>
        <dbReference type="ARBA" id="ARBA00023180"/>
    </source>
</evidence>